<keyword evidence="1 3" id="KW-0251">Elongation factor</keyword>
<evidence type="ECO:0000256" key="4">
    <source>
        <dbReference type="SAM" id="MobiDB-lite"/>
    </source>
</evidence>
<dbReference type="SUPFAM" id="SSF47616">
    <property type="entry name" value="GST C-terminal domain-like"/>
    <property type="match status" value="1"/>
</dbReference>
<comment type="caution">
    <text evidence="8">The sequence shown here is derived from an EMBL/GenBank/DDBJ whole genome shotgun (WGS) entry which is preliminary data.</text>
</comment>
<dbReference type="Gene3D" id="3.40.30.10">
    <property type="entry name" value="Glutaredoxin"/>
    <property type="match status" value="1"/>
</dbReference>
<feature type="domain" description="EF-1-gamma C-terminal" evidence="5">
    <location>
        <begin position="257"/>
        <end position="412"/>
    </location>
</feature>
<keyword evidence="2 3" id="KW-0648">Protein biosynthesis</keyword>
<feature type="domain" description="GST C-terminal" evidence="7">
    <location>
        <begin position="89"/>
        <end position="221"/>
    </location>
</feature>
<dbReference type="InterPro" id="IPR050802">
    <property type="entry name" value="EF-GSTs"/>
</dbReference>
<protein>
    <recommendedName>
        <fullName evidence="10">Elongation factor 1-gamma</fullName>
    </recommendedName>
</protein>
<evidence type="ECO:0000259" key="7">
    <source>
        <dbReference type="PROSITE" id="PS50405"/>
    </source>
</evidence>
<dbReference type="FunFam" id="1.20.1050.10:FF:000006">
    <property type="entry name" value="Elongation factor 1 gamma"/>
    <property type="match status" value="1"/>
</dbReference>
<evidence type="ECO:0000256" key="3">
    <source>
        <dbReference type="PROSITE-ProRule" id="PRU00519"/>
    </source>
</evidence>
<accession>A0A9P6TFG2</accession>
<dbReference type="PROSITE" id="PS50405">
    <property type="entry name" value="GST_CTER"/>
    <property type="match status" value="1"/>
</dbReference>
<evidence type="ECO:0000259" key="5">
    <source>
        <dbReference type="PROSITE" id="PS50040"/>
    </source>
</evidence>
<evidence type="ECO:0000256" key="1">
    <source>
        <dbReference type="ARBA" id="ARBA00022768"/>
    </source>
</evidence>
<dbReference type="EMBL" id="MU167224">
    <property type="protein sequence ID" value="KAG0149904.1"/>
    <property type="molecule type" value="Genomic_DNA"/>
</dbReference>
<dbReference type="SUPFAM" id="SSF52833">
    <property type="entry name" value="Thioredoxin-like"/>
    <property type="match status" value="1"/>
</dbReference>
<sequence length="412" mass="46275">MSYTLYGCASNPRTQACQVTAQFEAIDLKLSPINLATKDGLDESYFSKFPHSQGKIPALEGPSINITESVAIAHYLASLNSKANLLGRSKEQAAEVLQWALFFSGELLPAMGQQVLVLAPFNRPYNRVAVTDAEKKAAGIFTVIEKLLQYRTYFVGERITLADIFLAAHLTWGFNYILDASWRSQFPNIFRHYQTLVHQSAFATVLGGEPTLIEKRIVYSPPKKEKAPAPAAAAPKAEKKAKDDEDDEPLVPAEPKAKHPCEALGPAKCFPFDEWKRQYSNSKFPDAMKWLEEHIDLSEYSFVKVTYKYNEDLTQVFMSANLIGGFHNRLEASRKYLFGSAGVYGKANASKIQGAYMIRGSDPLAVFNVAPDWESYDFEMLDFKKDIDFIKGCWNWDNTFDGLEYADGKVFK</sequence>
<dbReference type="PROSITE" id="PS50040">
    <property type="entry name" value="EF1G_C"/>
    <property type="match status" value="1"/>
</dbReference>
<evidence type="ECO:0000313" key="9">
    <source>
        <dbReference type="Proteomes" id="UP000886653"/>
    </source>
</evidence>
<evidence type="ECO:0000259" key="6">
    <source>
        <dbReference type="PROSITE" id="PS50404"/>
    </source>
</evidence>
<reference evidence="8" key="1">
    <citation type="submission" date="2013-11" db="EMBL/GenBank/DDBJ databases">
        <title>Genome sequence of the fusiform rust pathogen reveals effectors for host alternation and coevolution with pine.</title>
        <authorList>
            <consortium name="DOE Joint Genome Institute"/>
            <person name="Smith K."/>
            <person name="Pendleton A."/>
            <person name="Kubisiak T."/>
            <person name="Anderson C."/>
            <person name="Salamov A."/>
            <person name="Aerts A."/>
            <person name="Riley R."/>
            <person name="Clum A."/>
            <person name="Lindquist E."/>
            <person name="Ence D."/>
            <person name="Campbell M."/>
            <person name="Kronenberg Z."/>
            <person name="Feau N."/>
            <person name="Dhillon B."/>
            <person name="Hamelin R."/>
            <person name="Burleigh J."/>
            <person name="Smith J."/>
            <person name="Yandell M."/>
            <person name="Nelson C."/>
            <person name="Grigoriev I."/>
            <person name="Davis J."/>
        </authorList>
    </citation>
    <scope>NUCLEOTIDE SEQUENCE</scope>
    <source>
        <strain evidence="8">G11</strain>
    </source>
</reference>
<dbReference type="OrthoDB" id="249703at2759"/>
<dbReference type="SFLD" id="SFLDG00358">
    <property type="entry name" value="Main_(cytGST)"/>
    <property type="match status" value="1"/>
</dbReference>
<dbReference type="Gene3D" id="3.30.70.1010">
    <property type="entry name" value="Translation elongation factor EF1B, gamma chain, conserved domain"/>
    <property type="match status" value="1"/>
</dbReference>
<dbReference type="Pfam" id="PF02798">
    <property type="entry name" value="GST_N"/>
    <property type="match status" value="1"/>
</dbReference>
<dbReference type="InterPro" id="IPR004045">
    <property type="entry name" value="Glutathione_S-Trfase_N"/>
</dbReference>
<dbReference type="InterPro" id="IPR036282">
    <property type="entry name" value="Glutathione-S-Trfase_C_sf"/>
</dbReference>
<dbReference type="InterPro" id="IPR004046">
    <property type="entry name" value="GST_C"/>
</dbReference>
<dbReference type="Proteomes" id="UP000886653">
    <property type="component" value="Unassembled WGS sequence"/>
</dbReference>
<dbReference type="GO" id="GO:0005737">
    <property type="term" value="C:cytoplasm"/>
    <property type="evidence" value="ECO:0007669"/>
    <property type="project" value="TreeGrafter"/>
</dbReference>
<dbReference type="Gene3D" id="1.20.1050.10">
    <property type="match status" value="1"/>
</dbReference>
<keyword evidence="9" id="KW-1185">Reference proteome</keyword>
<dbReference type="SMART" id="SM01183">
    <property type="entry name" value="EF1G"/>
    <property type="match status" value="1"/>
</dbReference>
<dbReference type="InterPro" id="IPR036249">
    <property type="entry name" value="Thioredoxin-like_sf"/>
</dbReference>
<dbReference type="Pfam" id="PF00647">
    <property type="entry name" value="EF1G"/>
    <property type="match status" value="1"/>
</dbReference>
<dbReference type="AlphaFoldDB" id="A0A9P6TFG2"/>
<dbReference type="PANTHER" id="PTHR43986">
    <property type="entry name" value="ELONGATION FACTOR 1-GAMMA"/>
    <property type="match status" value="1"/>
</dbReference>
<organism evidence="8 9">
    <name type="scientific">Cronartium quercuum f. sp. fusiforme G11</name>
    <dbReference type="NCBI Taxonomy" id="708437"/>
    <lineage>
        <taxon>Eukaryota</taxon>
        <taxon>Fungi</taxon>
        <taxon>Dikarya</taxon>
        <taxon>Basidiomycota</taxon>
        <taxon>Pucciniomycotina</taxon>
        <taxon>Pucciniomycetes</taxon>
        <taxon>Pucciniales</taxon>
        <taxon>Coleosporiaceae</taxon>
        <taxon>Cronartium</taxon>
    </lineage>
</organism>
<dbReference type="InterPro" id="IPR036433">
    <property type="entry name" value="EF1B_G_C_sf"/>
</dbReference>
<evidence type="ECO:0008006" key="10">
    <source>
        <dbReference type="Google" id="ProtNLM"/>
    </source>
</evidence>
<dbReference type="Pfam" id="PF00043">
    <property type="entry name" value="GST_C"/>
    <property type="match status" value="1"/>
</dbReference>
<evidence type="ECO:0000313" key="8">
    <source>
        <dbReference type="EMBL" id="KAG0149904.1"/>
    </source>
</evidence>
<gene>
    <name evidence="8" type="ORF">CROQUDRAFT_279056</name>
</gene>
<evidence type="ECO:0000256" key="2">
    <source>
        <dbReference type="ARBA" id="ARBA00022917"/>
    </source>
</evidence>
<proteinExistence type="predicted"/>
<dbReference type="InterPro" id="IPR040079">
    <property type="entry name" value="Glutathione_S-Trfase"/>
</dbReference>
<feature type="region of interest" description="Disordered" evidence="4">
    <location>
        <begin position="224"/>
        <end position="257"/>
    </location>
</feature>
<name>A0A9P6TFG2_9BASI</name>
<dbReference type="GO" id="GO:0003746">
    <property type="term" value="F:translation elongation factor activity"/>
    <property type="evidence" value="ECO:0007669"/>
    <property type="project" value="UniProtKB-UniRule"/>
</dbReference>
<dbReference type="SUPFAM" id="SSF89942">
    <property type="entry name" value="eEF1-gamma domain"/>
    <property type="match status" value="1"/>
</dbReference>
<feature type="domain" description="GST N-terminal" evidence="6">
    <location>
        <begin position="1"/>
        <end position="84"/>
    </location>
</feature>
<dbReference type="PANTHER" id="PTHR43986:SF1">
    <property type="entry name" value="ELONGATION FACTOR 1-GAMMA"/>
    <property type="match status" value="1"/>
</dbReference>
<dbReference type="InterPro" id="IPR001662">
    <property type="entry name" value="EF1B_G_C"/>
</dbReference>
<dbReference type="FunFam" id="3.30.70.1010:FF:000001">
    <property type="entry name" value="Elongation factor 1-gamma 1"/>
    <property type="match status" value="1"/>
</dbReference>
<dbReference type="GO" id="GO:0005634">
    <property type="term" value="C:nucleus"/>
    <property type="evidence" value="ECO:0007669"/>
    <property type="project" value="TreeGrafter"/>
</dbReference>
<dbReference type="CDD" id="cd03181">
    <property type="entry name" value="GST_C_EF1Bgamma_like"/>
    <property type="match status" value="1"/>
</dbReference>
<dbReference type="SFLD" id="SFLDS00019">
    <property type="entry name" value="Glutathione_Transferase_(cytos"/>
    <property type="match status" value="1"/>
</dbReference>
<dbReference type="InterPro" id="IPR010987">
    <property type="entry name" value="Glutathione-S-Trfase_C-like"/>
</dbReference>
<dbReference type="PROSITE" id="PS50404">
    <property type="entry name" value="GST_NTER"/>
    <property type="match status" value="1"/>
</dbReference>